<proteinExistence type="predicted"/>
<feature type="non-terminal residue" evidence="2">
    <location>
        <position position="1"/>
    </location>
</feature>
<evidence type="ECO:0000313" key="2">
    <source>
        <dbReference type="EMBL" id="MBN3274934.1"/>
    </source>
</evidence>
<dbReference type="Proteomes" id="UP001166093">
    <property type="component" value="Unassembled WGS sequence"/>
</dbReference>
<organism evidence="2 3">
    <name type="scientific">Polyodon spathula</name>
    <name type="common">North American paddlefish</name>
    <name type="synonym">Squalus spathula</name>
    <dbReference type="NCBI Taxonomy" id="7913"/>
    <lineage>
        <taxon>Eukaryota</taxon>
        <taxon>Metazoa</taxon>
        <taxon>Chordata</taxon>
        <taxon>Craniata</taxon>
        <taxon>Vertebrata</taxon>
        <taxon>Euteleostomi</taxon>
        <taxon>Actinopterygii</taxon>
        <taxon>Chondrostei</taxon>
        <taxon>Acipenseriformes</taxon>
        <taxon>Polyodontidae</taxon>
        <taxon>Polyodon</taxon>
    </lineage>
</organism>
<feature type="compositionally biased region" description="Basic and acidic residues" evidence="1">
    <location>
        <begin position="1"/>
        <end position="11"/>
    </location>
</feature>
<name>A0ABS2XL66_POLSP</name>
<feature type="region of interest" description="Disordered" evidence="1">
    <location>
        <begin position="1"/>
        <end position="25"/>
    </location>
</feature>
<feature type="non-terminal residue" evidence="2">
    <location>
        <position position="162"/>
    </location>
</feature>
<reference evidence="2" key="1">
    <citation type="journal article" date="2021" name="Cell">
        <title>Tracing the genetic footprints of vertebrate landing in non-teleost ray-finned fishes.</title>
        <authorList>
            <person name="Bi X."/>
            <person name="Wang K."/>
            <person name="Yang L."/>
            <person name="Pan H."/>
            <person name="Jiang H."/>
            <person name="Wei Q."/>
            <person name="Fang M."/>
            <person name="Yu H."/>
            <person name="Zhu C."/>
            <person name="Cai Y."/>
            <person name="He Y."/>
            <person name="Gan X."/>
            <person name="Zeng H."/>
            <person name="Yu D."/>
            <person name="Zhu Y."/>
            <person name="Jiang H."/>
            <person name="Qiu Q."/>
            <person name="Yang H."/>
            <person name="Zhang Y.E."/>
            <person name="Wang W."/>
            <person name="Zhu M."/>
            <person name="He S."/>
            <person name="Zhang G."/>
        </authorList>
    </citation>
    <scope>NUCLEOTIDE SEQUENCE</scope>
    <source>
        <strain evidence="2">Pddl_001</strain>
    </source>
</reference>
<keyword evidence="3" id="KW-1185">Reference proteome</keyword>
<comment type="caution">
    <text evidence="2">The sequence shown here is derived from an EMBL/GenBank/DDBJ whole genome shotgun (WGS) entry which is preliminary data.</text>
</comment>
<gene>
    <name evidence="2" type="primary">Naaladl2</name>
    <name evidence="2" type="ORF">GTO93_0015275</name>
</gene>
<evidence type="ECO:0000313" key="3">
    <source>
        <dbReference type="Proteomes" id="UP001166093"/>
    </source>
</evidence>
<evidence type="ECO:0000256" key="1">
    <source>
        <dbReference type="SAM" id="MobiDB-lite"/>
    </source>
</evidence>
<sequence length="162" mass="18623">GKDMAYRKVTADHSMPLHSRDLENEDLPATALELEWDMEKEQEEPHFDQFQLDNIDHHHLGNSTQSTDLDMEPIQVSVSPQGRFELSLQERFECLQEDPDNVSQNTRQAPKSNRTNWFKVAKYSSVGSCLFIFRLLIGYYARKMCHSEIVPNNEATPGPPST</sequence>
<dbReference type="EMBL" id="JAAWVQ010045736">
    <property type="protein sequence ID" value="MBN3274934.1"/>
    <property type="molecule type" value="Genomic_DNA"/>
</dbReference>
<protein>
    <submittedName>
        <fullName evidence="2">NADL2 protein</fullName>
    </submittedName>
</protein>
<accession>A0ABS2XL66</accession>